<evidence type="ECO:0000313" key="1">
    <source>
        <dbReference type="EMBL" id="OCT56360.1"/>
    </source>
</evidence>
<protein>
    <submittedName>
        <fullName evidence="1">Uncharacterized protein</fullName>
    </submittedName>
</protein>
<sequence length="83" mass="9112">MVLFYRSLPTSIYKSPVNNMSCSLCPTGPKSLCLSNSHIHHQSPVCIAHTAALTLCSSVPVHFPPSISFPFPPLQQPAEIWHI</sequence>
<name>A0A974GZB9_XENLA</name>
<gene>
    <name evidence="1" type="ORF">XELAEV_18000203mg</name>
</gene>
<dbReference type="Proteomes" id="UP000694892">
    <property type="component" value="Unassembled WGS sequence"/>
</dbReference>
<accession>A0A974GZB9</accession>
<reference evidence="1" key="1">
    <citation type="submission" date="2016-05" db="EMBL/GenBank/DDBJ databases">
        <title>WGS assembly of Xenopus laevis.</title>
        <authorList>
            <person name="Session A."/>
            <person name="Uno Y."/>
            <person name="Kwon T."/>
            <person name="Chapman J."/>
            <person name="Toyoda A."/>
            <person name="Takahashi S."/>
            <person name="Fukui A."/>
            <person name="Hikosaka A."/>
            <person name="Putnam N."/>
            <person name="Stites J."/>
            <person name="Van Heeringen S."/>
            <person name="Quigley I."/>
            <person name="Heinz S."/>
            <person name="Hellsten U."/>
            <person name="Lyons J."/>
            <person name="Suzuki A."/>
            <person name="Kondo M."/>
            <person name="Ogino H."/>
            <person name="Ochi H."/>
            <person name="Bogdanovic O."/>
            <person name="Lister R."/>
            <person name="Georgiou G."/>
            <person name="Paranjpe S."/>
            <person name="Van Kruijsbergen I."/>
            <person name="Mozaffari S."/>
            <person name="Shu S."/>
            <person name="Schmutz J."/>
            <person name="Jenkins J."/>
            <person name="Grimwood J."/>
            <person name="Carlson J."/>
            <person name="Mitros T."/>
            <person name="Simakov O."/>
            <person name="Heald R."/>
            <person name="Miller K."/>
            <person name="Haudenschild C."/>
            <person name="Kuroki Y."/>
            <person name="Tanaka T."/>
            <person name="Michiue T."/>
            <person name="Watanabe M."/>
            <person name="Kinoshita T."/>
            <person name="Ohta Y."/>
            <person name="Mawaribuchi S."/>
            <person name="Suzuki Y."/>
            <person name="Haramoto Y."/>
            <person name="Yamamoto T."/>
            <person name="Takagi C."/>
            <person name="Kitzman J."/>
            <person name="Shendure J."/>
            <person name="Nakayama T."/>
            <person name="Izutsu Y."/>
            <person name="Robert J."/>
            <person name="Dichmann D."/>
            <person name="Flajnik M."/>
            <person name="Houston D."/>
            <person name="Marcotte E."/>
            <person name="Wallingford J."/>
            <person name="Ito Y."/>
            <person name="Asashima M."/>
            <person name="Ueno N."/>
            <person name="Matsuda Y."/>
            <person name="Jan Veenstra G."/>
            <person name="Fujiyama A."/>
            <person name="Harland R."/>
            <person name="Taira M."/>
            <person name="Rokhsar D.S."/>
        </authorList>
    </citation>
    <scope>NUCLEOTIDE SEQUENCE</scope>
    <source>
        <strain evidence="1">J</strain>
        <tissue evidence="1">Blood</tissue>
    </source>
</reference>
<organism evidence="1">
    <name type="scientific">Xenopus laevis</name>
    <name type="common">African clawed frog</name>
    <dbReference type="NCBI Taxonomy" id="8355"/>
    <lineage>
        <taxon>Eukaryota</taxon>
        <taxon>Metazoa</taxon>
        <taxon>Chordata</taxon>
        <taxon>Craniata</taxon>
        <taxon>Vertebrata</taxon>
        <taxon>Euteleostomi</taxon>
        <taxon>Amphibia</taxon>
        <taxon>Batrachia</taxon>
        <taxon>Anura</taxon>
        <taxon>Pipoidea</taxon>
        <taxon>Pipidae</taxon>
        <taxon>Xenopodinae</taxon>
        <taxon>Xenopus</taxon>
        <taxon>Xenopus</taxon>
    </lineage>
</organism>
<dbReference type="AlphaFoldDB" id="A0A974GZB9"/>
<proteinExistence type="predicted"/>
<dbReference type="EMBL" id="KV467291">
    <property type="protein sequence ID" value="OCT56360.1"/>
    <property type="molecule type" value="Genomic_DNA"/>
</dbReference>